<reference evidence="1" key="2">
    <citation type="journal article" date="2015" name="Data Brief">
        <title>Shoot transcriptome of the giant reed, Arundo donax.</title>
        <authorList>
            <person name="Barrero R.A."/>
            <person name="Guerrero F.D."/>
            <person name="Moolhuijzen P."/>
            <person name="Goolsby J.A."/>
            <person name="Tidwell J."/>
            <person name="Bellgard S.E."/>
            <person name="Bellgard M.I."/>
        </authorList>
    </citation>
    <scope>NUCLEOTIDE SEQUENCE</scope>
    <source>
        <tissue evidence="1">Shoot tissue taken approximately 20 cm above the soil surface</tissue>
    </source>
</reference>
<accession>A0A0A9E3A6</accession>
<evidence type="ECO:0000313" key="1">
    <source>
        <dbReference type="EMBL" id="JAD92390.1"/>
    </source>
</evidence>
<dbReference type="EMBL" id="GBRH01205505">
    <property type="protein sequence ID" value="JAD92390.1"/>
    <property type="molecule type" value="Transcribed_RNA"/>
</dbReference>
<sequence length="28" mass="3291">MVAERKMRMTRSGHISLWRTGEIGFPNE</sequence>
<protein>
    <submittedName>
        <fullName evidence="1">Uncharacterized protein</fullName>
    </submittedName>
</protein>
<organism evidence="1">
    <name type="scientific">Arundo donax</name>
    <name type="common">Giant reed</name>
    <name type="synonym">Donax arundinaceus</name>
    <dbReference type="NCBI Taxonomy" id="35708"/>
    <lineage>
        <taxon>Eukaryota</taxon>
        <taxon>Viridiplantae</taxon>
        <taxon>Streptophyta</taxon>
        <taxon>Embryophyta</taxon>
        <taxon>Tracheophyta</taxon>
        <taxon>Spermatophyta</taxon>
        <taxon>Magnoliopsida</taxon>
        <taxon>Liliopsida</taxon>
        <taxon>Poales</taxon>
        <taxon>Poaceae</taxon>
        <taxon>PACMAD clade</taxon>
        <taxon>Arundinoideae</taxon>
        <taxon>Arundineae</taxon>
        <taxon>Arundo</taxon>
    </lineage>
</organism>
<proteinExistence type="predicted"/>
<dbReference type="AlphaFoldDB" id="A0A0A9E3A6"/>
<name>A0A0A9E3A6_ARUDO</name>
<reference evidence="1" key="1">
    <citation type="submission" date="2014-09" db="EMBL/GenBank/DDBJ databases">
        <authorList>
            <person name="Magalhaes I.L.F."/>
            <person name="Oliveira U."/>
            <person name="Santos F.R."/>
            <person name="Vidigal T.H.D.A."/>
            <person name="Brescovit A.D."/>
            <person name="Santos A.J."/>
        </authorList>
    </citation>
    <scope>NUCLEOTIDE SEQUENCE</scope>
    <source>
        <tissue evidence="1">Shoot tissue taken approximately 20 cm above the soil surface</tissue>
    </source>
</reference>